<organism evidence="15 16">
    <name type="scientific">Candidatus Mcinerneyibacterium aminivorans</name>
    <dbReference type="NCBI Taxonomy" id="2703815"/>
    <lineage>
        <taxon>Bacteria</taxon>
        <taxon>Candidatus Macinerneyibacteriota</taxon>
        <taxon>Candidatus Mcinerneyibacteria</taxon>
        <taxon>Candidatus Mcinerneyibacteriales</taxon>
        <taxon>Candidatus Mcinerneyibacteriaceae</taxon>
        <taxon>Candidatus Mcinerneyibacterium</taxon>
    </lineage>
</organism>
<name>A0A5D0MB47_9BACT</name>
<keyword evidence="8 11" id="KW-0346">Stress response</keyword>
<dbReference type="PANTHER" id="PTHR32472:SF10">
    <property type="entry name" value="DNA REPAIR PROTEIN RADA-LIKE PROTEIN"/>
    <property type="match status" value="1"/>
</dbReference>
<keyword evidence="1 11" id="KW-0479">Metal-binding</keyword>
<dbReference type="NCBIfam" id="TIGR00416">
    <property type="entry name" value="sms"/>
    <property type="match status" value="1"/>
</dbReference>
<keyword evidence="3 11" id="KW-0227">DNA damage</keyword>
<evidence type="ECO:0000256" key="3">
    <source>
        <dbReference type="ARBA" id="ARBA00022763"/>
    </source>
</evidence>
<dbReference type="PROSITE" id="PS50162">
    <property type="entry name" value="RECA_2"/>
    <property type="match status" value="1"/>
</dbReference>
<dbReference type="Gene3D" id="3.40.50.300">
    <property type="entry name" value="P-loop containing nucleotide triphosphate hydrolases"/>
    <property type="match status" value="1"/>
</dbReference>
<evidence type="ECO:0000256" key="9">
    <source>
        <dbReference type="ARBA" id="ARBA00023125"/>
    </source>
</evidence>
<dbReference type="GO" id="GO:0008270">
    <property type="term" value="F:zinc ion binding"/>
    <property type="evidence" value="ECO:0007669"/>
    <property type="project" value="UniProtKB-KW"/>
</dbReference>
<evidence type="ECO:0000256" key="1">
    <source>
        <dbReference type="ARBA" id="ARBA00022723"/>
    </source>
</evidence>
<dbReference type="GO" id="GO:0140664">
    <property type="term" value="F:ATP-dependent DNA damage sensor activity"/>
    <property type="evidence" value="ECO:0007669"/>
    <property type="project" value="InterPro"/>
</dbReference>
<evidence type="ECO:0000256" key="7">
    <source>
        <dbReference type="ARBA" id="ARBA00022840"/>
    </source>
</evidence>
<evidence type="ECO:0000256" key="5">
    <source>
        <dbReference type="ARBA" id="ARBA00022801"/>
    </source>
</evidence>
<comment type="caution">
    <text evidence="15">The sequence shown here is derived from an EMBL/GenBank/DDBJ whole genome shotgun (WGS) entry which is preliminary data.</text>
</comment>
<evidence type="ECO:0000256" key="12">
    <source>
        <dbReference type="NCBIfam" id="TIGR00416"/>
    </source>
</evidence>
<evidence type="ECO:0000256" key="8">
    <source>
        <dbReference type="ARBA" id="ARBA00023016"/>
    </source>
</evidence>
<dbReference type="SUPFAM" id="SSF54211">
    <property type="entry name" value="Ribosomal protein S5 domain 2-like"/>
    <property type="match status" value="1"/>
</dbReference>
<evidence type="ECO:0000259" key="14">
    <source>
        <dbReference type="PROSITE" id="PS50162"/>
    </source>
</evidence>
<proteinExistence type="inferred from homology"/>
<keyword evidence="2 11" id="KW-0547">Nucleotide-binding</keyword>
<evidence type="ECO:0000313" key="15">
    <source>
        <dbReference type="EMBL" id="TYB30994.1"/>
    </source>
</evidence>
<dbReference type="Pfam" id="PF18073">
    <property type="entry name" value="Zn_ribbon_LapB"/>
    <property type="match status" value="1"/>
</dbReference>
<keyword evidence="4 13" id="KW-0863">Zinc-finger</keyword>
<protein>
    <recommendedName>
        <fullName evidence="11 12">DNA repair protein RadA</fullName>
    </recommendedName>
</protein>
<evidence type="ECO:0000256" key="2">
    <source>
        <dbReference type="ARBA" id="ARBA00022741"/>
    </source>
</evidence>
<keyword evidence="10 11" id="KW-0234">DNA repair</keyword>
<feature type="region of interest" description="Lon-protease-like" evidence="11">
    <location>
        <begin position="352"/>
        <end position="452"/>
    </location>
</feature>
<evidence type="ECO:0000256" key="11">
    <source>
        <dbReference type="HAMAP-Rule" id="MF_01498"/>
    </source>
</evidence>
<evidence type="ECO:0000256" key="4">
    <source>
        <dbReference type="ARBA" id="ARBA00022771"/>
    </source>
</evidence>
<keyword evidence="5" id="KW-0378">Hydrolase</keyword>
<dbReference type="GO" id="GO:0003684">
    <property type="term" value="F:damaged DNA binding"/>
    <property type="evidence" value="ECO:0007669"/>
    <property type="project" value="InterPro"/>
</dbReference>
<reference evidence="15" key="1">
    <citation type="submission" date="2019-08" db="EMBL/GenBank/DDBJ databases">
        <title>Genomic characterization of a novel candidate phylum (ARYD3) from a high temperature, high salinity tertiary oil reservoir in north central Oklahoma, USA.</title>
        <authorList>
            <person name="Youssef N.H."/>
            <person name="Yadav A."/>
            <person name="Elshahed M.S."/>
        </authorList>
    </citation>
    <scope>NUCLEOTIDE SEQUENCE [LARGE SCALE GENOMIC DNA]</scope>
    <source>
        <strain evidence="15">ARYD3</strain>
    </source>
</reference>
<comment type="function">
    <text evidence="13">DNA-dependent ATPase involved in processing of recombination intermediates, plays a role in repairing DNA breaks. Stimulates the branch migration of RecA-mediated strand transfer reactions, allowing the 3' invading strand to extend heteroduplex DNA faster. Binds ssDNA in the presence of ADP but not other nucleotides, has ATPase activity that is stimulated by ssDNA and various branched DNA structures, but inhibited by SSB. Does not have RecA's homology-searching function.</text>
</comment>
<dbReference type="InterPro" id="IPR041166">
    <property type="entry name" value="Rubredoxin_2"/>
</dbReference>
<dbReference type="Gene3D" id="3.30.230.10">
    <property type="match status" value="1"/>
</dbReference>
<dbReference type="HAMAP" id="MF_01498">
    <property type="entry name" value="RadA_bact"/>
    <property type="match status" value="1"/>
</dbReference>
<keyword evidence="9 11" id="KW-0238">DNA-binding</keyword>
<dbReference type="Proteomes" id="UP000324143">
    <property type="component" value="Unassembled WGS sequence"/>
</dbReference>
<evidence type="ECO:0000256" key="10">
    <source>
        <dbReference type="ARBA" id="ARBA00023204"/>
    </source>
</evidence>
<dbReference type="GO" id="GO:0000725">
    <property type="term" value="P:recombinational repair"/>
    <property type="evidence" value="ECO:0007669"/>
    <property type="project" value="UniProtKB-UniRule"/>
</dbReference>
<gene>
    <name evidence="11 15" type="primary">radA</name>
    <name evidence="15" type="ORF">FXF47_06105</name>
</gene>
<dbReference type="InterPro" id="IPR020568">
    <property type="entry name" value="Ribosomal_Su5_D2-typ_SF"/>
</dbReference>
<keyword evidence="7 11" id="KW-0067">ATP-binding</keyword>
<dbReference type="EMBL" id="VSIX01000058">
    <property type="protein sequence ID" value="TYB30994.1"/>
    <property type="molecule type" value="Genomic_DNA"/>
</dbReference>
<keyword evidence="6 13" id="KW-0862">Zinc</keyword>
<dbReference type="InterPro" id="IPR014721">
    <property type="entry name" value="Ribsml_uS5_D2-typ_fold_subgr"/>
</dbReference>
<feature type="binding site" evidence="11">
    <location>
        <begin position="98"/>
        <end position="105"/>
    </location>
    <ligand>
        <name>ATP</name>
        <dbReference type="ChEBI" id="CHEBI:30616"/>
    </ligand>
</feature>
<sequence length="452" mass="50786">MAKKEKKVYICNNCGKEYSRWLGKCQECGMWGTVEEQIVIKGKKRSSSPSKNKKSMGIKRLDEIDFSENKQIYSTGISELDRVLGGGFFQKSILLLSGDPGIGKSTLMLQAADSLIKNEHKVLYISAEESVEQIKKRSLRLDVSQDLMLTNEDRLNKINNLIKKSDSDFVIIDSIQTIYDEKVDSIAGTISQIKNATISLREIAHDYNKVVLVIGHVTKSGNIAGPKLLEHMVDVVLFFEGEQKKHWRILRSQKNRFGSTREIGVFVMKEEGLIEVSNPSTFFMENVPDLSGSAMVSIIEGMRPIFLEVQALVSKSFYSMPQRVANGVNIKLLNIILAIIEKRLNYQVGKYDVFLNIVGGFKIREPAVGLGMAVAIISSLLDKNIKKNSIFIGELGLSGEIRAVPLIKKRVREAAKIGYENIFIPKISLKNDYKDIKIYKPKTITELVDIIF</sequence>
<dbReference type="GO" id="GO:0005524">
    <property type="term" value="F:ATP binding"/>
    <property type="evidence" value="ECO:0007669"/>
    <property type="project" value="UniProtKB-UniRule"/>
</dbReference>
<dbReference type="GO" id="GO:0016787">
    <property type="term" value="F:hydrolase activity"/>
    <property type="evidence" value="ECO:0007669"/>
    <property type="project" value="UniProtKB-KW"/>
</dbReference>
<dbReference type="GO" id="GO:0005829">
    <property type="term" value="C:cytosol"/>
    <property type="evidence" value="ECO:0007669"/>
    <property type="project" value="TreeGrafter"/>
</dbReference>
<comment type="function">
    <text evidence="11">Plays a role in repairing double-strand DNA breaks, probably involving stabilizing or processing branched DNA or blocked replication forks.</text>
</comment>
<dbReference type="InterPro" id="IPR027417">
    <property type="entry name" value="P-loop_NTPase"/>
</dbReference>
<comment type="similarity">
    <text evidence="11 13">Belongs to the RecA family. RadA subfamily.</text>
</comment>
<feature type="domain" description="RecA family profile 1" evidence="14">
    <location>
        <begin position="69"/>
        <end position="217"/>
    </location>
</feature>
<dbReference type="AlphaFoldDB" id="A0A5D0MB47"/>
<evidence type="ECO:0000256" key="13">
    <source>
        <dbReference type="RuleBase" id="RU003555"/>
    </source>
</evidence>
<dbReference type="InterPro" id="IPR003593">
    <property type="entry name" value="AAA+_ATPase"/>
</dbReference>
<dbReference type="PRINTS" id="PR01874">
    <property type="entry name" value="DNAREPAIRADA"/>
</dbReference>
<dbReference type="PANTHER" id="PTHR32472">
    <property type="entry name" value="DNA REPAIR PROTEIN RADA"/>
    <property type="match status" value="1"/>
</dbReference>
<dbReference type="Pfam" id="PF06745">
    <property type="entry name" value="ATPase"/>
    <property type="match status" value="1"/>
</dbReference>
<dbReference type="SMART" id="SM00382">
    <property type="entry name" value="AAA"/>
    <property type="match status" value="1"/>
</dbReference>
<dbReference type="Pfam" id="PF13541">
    <property type="entry name" value="ChlI"/>
    <property type="match status" value="1"/>
</dbReference>
<feature type="short sequence motif" description="RadA KNRFG motif" evidence="11">
    <location>
        <begin position="254"/>
        <end position="258"/>
    </location>
</feature>
<dbReference type="SUPFAM" id="SSF52540">
    <property type="entry name" value="P-loop containing nucleoside triphosphate hydrolases"/>
    <property type="match status" value="1"/>
</dbReference>
<accession>A0A5D0MB47</accession>
<keyword evidence="16" id="KW-1185">Reference proteome</keyword>
<evidence type="ECO:0000256" key="6">
    <source>
        <dbReference type="ARBA" id="ARBA00022833"/>
    </source>
</evidence>
<evidence type="ECO:0000313" key="16">
    <source>
        <dbReference type="Proteomes" id="UP000324143"/>
    </source>
</evidence>
<dbReference type="InterPro" id="IPR004504">
    <property type="entry name" value="DNA_repair_RadA"/>
</dbReference>
<dbReference type="InterPro" id="IPR020588">
    <property type="entry name" value="RecA_ATP-bd"/>
</dbReference>
<dbReference type="InterPro" id="IPR014774">
    <property type="entry name" value="KaiC-like_dom"/>
</dbReference>
<comment type="domain">
    <text evidence="11">The middle region has homology to RecA with ATPase motifs including the RadA KNRFG motif, while the C-terminus is homologous to Lon protease.</text>
</comment>